<reference evidence="2" key="2">
    <citation type="journal article" date="2015" name="Data Brief">
        <title>Shoot transcriptome of the giant reed, Arundo donax.</title>
        <authorList>
            <person name="Barrero R.A."/>
            <person name="Guerrero F.D."/>
            <person name="Moolhuijzen P."/>
            <person name="Goolsby J.A."/>
            <person name="Tidwell J."/>
            <person name="Bellgard S.E."/>
            <person name="Bellgard M.I."/>
        </authorList>
    </citation>
    <scope>NUCLEOTIDE SEQUENCE</scope>
    <source>
        <tissue evidence="2">Shoot tissue taken approximately 20 cm above the soil surface</tissue>
    </source>
</reference>
<feature type="transmembrane region" description="Helical" evidence="1">
    <location>
        <begin position="15"/>
        <end position="40"/>
    </location>
</feature>
<name>A0A0A9B2Z1_ARUDO</name>
<keyword evidence="1" id="KW-1133">Transmembrane helix</keyword>
<reference evidence="2" key="1">
    <citation type="submission" date="2014-09" db="EMBL/GenBank/DDBJ databases">
        <authorList>
            <person name="Magalhaes I.L.F."/>
            <person name="Oliveira U."/>
            <person name="Santos F.R."/>
            <person name="Vidigal T.H.D.A."/>
            <person name="Brescovit A.D."/>
            <person name="Santos A.J."/>
        </authorList>
    </citation>
    <scope>NUCLEOTIDE SEQUENCE</scope>
    <source>
        <tissue evidence="2">Shoot tissue taken approximately 20 cm above the soil surface</tissue>
    </source>
</reference>
<sequence length="51" mass="5564">MCLNCINQFIIQRGYIVLCILACTLFVLNTGTRSLVLVLVPRSVILALAGL</sequence>
<evidence type="ECO:0000256" key="1">
    <source>
        <dbReference type="SAM" id="Phobius"/>
    </source>
</evidence>
<proteinExistence type="predicted"/>
<protein>
    <submittedName>
        <fullName evidence="2">Uncharacterized protein</fullName>
    </submittedName>
</protein>
<keyword evidence="1" id="KW-0472">Membrane</keyword>
<organism evidence="2">
    <name type="scientific">Arundo donax</name>
    <name type="common">Giant reed</name>
    <name type="synonym">Donax arundinaceus</name>
    <dbReference type="NCBI Taxonomy" id="35708"/>
    <lineage>
        <taxon>Eukaryota</taxon>
        <taxon>Viridiplantae</taxon>
        <taxon>Streptophyta</taxon>
        <taxon>Embryophyta</taxon>
        <taxon>Tracheophyta</taxon>
        <taxon>Spermatophyta</taxon>
        <taxon>Magnoliopsida</taxon>
        <taxon>Liliopsida</taxon>
        <taxon>Poales</taxon>
        <taxon>Poaceae</taxon>
        <taxon>PACMAD clade</taxon>
        <taxon>Arundinoideae</taxon>
        <taxon>Arundineae</taxon>
        <taxon>Arundo</taxon>
    </lineage>
</organism>
<keyword evidence="1" id="KW-0812">Transmembrane</keyword>
<evidence type="ECO:0000313" key="2">
    <source>
        <dbReference type="EMBL" id="JAD53667.1"/>
    </source>
</evidence>
<accession>A0A0A9B2Z1</accession>
<dbReference type="AlphaFoldDB" id="A0A0A9B2Z1"/>
<dbReference type="EMBL" id="GBRH01244228">
    <property type="protein sequence ID" value="JAD53667.1"/>
    <property type="molecule type" value="Transcribed_RNA"/>
</dbReference>